<sequence>MSDFEPLTYWLHVQASDLNRSIIDGSNALSYEAGTVESNTKMRDTMKKFITRCRKIVGMLGCAHAANVHDPAHEGSMRAIASSSHAGGASSTHVASSSRVVEQKEEEETEDDEEEEEDAEEEEEEDAEEEEEEDAEEYDDNDGPQPTQPSQGKRVSHPHQDILSPSPFQKTGSSSSHEEAGRNPLEEKRGAYR</sequence>
<reference evidence="3" key="1">
    <citation type="journal article" date="2013" name="Nature">
        <title>Draft genome of the wheat A-genome progenitor Triticum urartu.</title>
        <authorList>
            <person name="Ling H.Q."/>
            <person name="Zhao S."/>
            <person name="Liu D."/>
            <person name="Wang J."/>
            <person name="Sun H."/>
            <person name="Zhang C."/>
            <person name="Fan H."/>
            <person name="Li D."/>
            <person name="Dong L."/>
            <person name="Tao Y."/>
            <person name="Gao C."/>
            <person name="Wu H."/>
            <person name="Li Y."/>
            <person name="Cui Y."/>
            <person name="Guo X."/>
            <person name="Zheng S."/>
            <person name="Wang B."/>
            <person name="Yu K."/>
            <person name="Liang Q."/>
            <person name="Yang W."/>
            <person name="Lou X."/>
            <person name="Chen J."/>
            <person name="Feng M."/>
            <person name="Jian J."/>
            <person name="Zhang X."/>
            <person name="Luo G."/>
            <person name="Jiang Y."/>
            <person name="Liu J."/>
            <person name="Wang Z."/>
            <person name="Sha Y."/>
            <person name="Zhang B."/>
            <person name="Wu H."/>
            <person name="Tang D."/>
            <person name="Shen Q."/>
            <person name="Xue P."/>
            <person name="Zou S."/>
            <person name="Wang X."/>
            <person name="Liu X."/>
            <person name="Wang F."/>
            <person name="Yang Y."/>
            <person name="An X."/>
            <person name="Dong Z."/>
            <person name="Zhang K."/>
            <person name="Zhang X."/>
            <person name="Luo M.C."/>
            <person name="Dvorak J."/>
            <person name="Tong Y."/>
            <person name="Wang J."/>
            <person name="Yang H."/>
            <person name="Li Z."/>
            <person name="Wang D."/>
            <person name="Zhang A."/>
            <person name="Wang J."/>
        </authorList>
    </citation>
    <scope>NUCLEOTIDE SEQUENCE</scope>
    <source>
        <strain evidence="3">cv. G1812</strain>
    </source>
</reference>
<evidence type="ECO:0000313" key="2">
    <source>
        <dbReference type="EnsemblPlants" id="TuG1812G0200000219.01.T01"/>
    </source>
</evidence>
<dbReference type="Proteomes" id="UP000015106">
    <property type="component" value="Chromosome 2"/>
</dbReference>
<feature type="compositionally biased region" description="Low complexity" evidence="1">
    <location>
        <begin position="79"/>
        <end position="98"/>
    </location>
</feature>
<feature type="compositionally biased region" description="Basic and acidic residues" evidence="1">
    <location>
        <begin position="176"/>
        <end position="193"/>
    </location>
</feature>
<reference evidence="2" key="2">
    <citation type="submission" date="2018-03" db="EMBL/GenBank/DDBJ databases">
        <title>The Triticum urartu genome reveals the dynamic nature of wheat genome evolution.</title>
        <authorList>
            <person name="Ling H."/>
            <person name="Ma B."/>
            <person name="Shi X."/>
            <person name="Liu H."/>
            <person name="Dong L."/>
            <person name="Sun H."/>
            <person name="Cao Y."/>
            <person name="Gao Q."/>
            <person name="Zheng S."/>
            <person name="Li Y."/>
            <person name="Yu Y."/>
            <person name="Du H."/>
            <person name="Qi M."/>
            <person name="Li Y."/>
            <person name="Yu H."/>
            <person name="Cui Y."/>
            <person name="Wang N."/>
            <person name="Chen C."/>
            <person name="Wu H."/>
            <person name="Zhao Y."/>
            <person name="Zhang J."/>
            <person name="Li Y."/>
            <person name="Zhou W."/>
            <person name="Zhang B."/>
            <person name="Hu W."/>
            <person name="Eijk M."/>
            <person name="Tang J."/>
            <person name="Witsenboer H."/>
            <person name="Zhao S."/>
            <person name="Li Z."/>
            <person name="Zhang A."/>
            <person name="Wang D."/>
            <person name="Liang C."/>
        </authorList>
    </citation>
    <scope>NUCLEOTIDE SEQUENCE [LARGE SCALE GENOMIC DNA]</scope>
    <source>
        <strain evidence="2">cv. G1812</strain>
    </source>
</reference>
<feature type="compositionally biased region" description="Polar residues" evidence="1">
    <location>
        <begin position="166"/>
        <end position="175"/>
    </location>
</feature>
<evidence type="ECO:0000256" key="1">
    <source>
        <dbReference type="SAM" id="MobiDB-lite"/>
    </source>
</evidence>
<evidence type="ECO:0000313" key="3">
    <source>
        <dbReference type="Proteomes" id="UP000015106"/>
    </source>
</evidence>
<keyword evidence="3" id="KW-1185">Reference proteome</keyword>
<proteinExistence type="predicted"/>
<name>A0A8R7P8Y3_TRIUA</name>
<dbReference type="AlphaFoldDB" id="A0A8R7P8Y3"/>
<reference evidence="2" key="3">
    <citation type="submission" date="2022-06" db="UniProtKB">
        <authorList>
            <consortium name="EnsemblPlants"/>
        </authorList>
    </citation>
    <scope>IDENTIFICATION</scope>
</reference>
<feature type="region of interest" description="Disordered" evidence="1">
    <location>
        <begin position="76"/>
        <end position="193"/>
    </location>
</feature>
<dbReference type="Gramene" id="TuG1812G0200000219.01.T01">
    <property type="protein sequence ID" value="TuG1812G0200000219.01.T01"/>
    <property type="gene ID" value="TuG1812G0200000219.01"/>
</dbReference>
<feature type="compositionally biased region" description="Acidic residues" evidence="1">
    <location>
        <begin position="104"/>
        <end position="142"/>
    </location>
</feature>
<protein>
    <submittedName>
        <fullName evidence="2">Uncharacterized protein</fullName>
    </submittedName>
</protein>
<feature type="compositionally biased region" description="Polar residues" evidence="1">
    <location>
        <begin position="144"/>
        <end position="153"/>
    </location>
</feature>
<dbReference type="EnsemblPlants" id="TuG1812G0200000219.01.T01">
    <property type="protein sequence ID" value="TuG1812G0200000219.01.T01"/>
    <property type="gene ID" value="TuG1812G0200000219.01"/>
</dbReference>
<accession>A0A8R7P8Y3</accession>
<organism evidence="2 3">
    <name type="scientific">Triticum urartu</name>
    <name type="common">Red wild einkorn</name>
    <name type="synonym">Crithodium urartu</name>
    <dbReference type="NCBI Taxonomy" id="4572"/>
    <lineage>
        <taxon>Eukaryota</taxon>
        <taxon>Viridiplantae</taxon>
        <taxon>Streptophyta</taxon>
        <taxon>Embryophyta</taxon>
        <taxon>Tracheophyta</taxon>
        <taxon>Spermatophyta</taxon>
        <taxon>Magnoliopsida</taxon>
        <taxon>Liliopsida</taxon>
        <taxon>Poales</taxon>
        <taxon>Poaceae</taxon>
        <taxon>BOP clade</taxon>
        <taxon>Pooideae</taxon>
        <taxon>Triticodae</taxon>
        <taxon>Triticeae</taxon>
        <taxon>Triticinae</taxon>
        <taxon>Triticum</taxon>
    </lineage>
</organism>